<dbReference type="EMBL" id="CAAHDC010000030">
    <property type="protein sequence ID" value="VGM46443.1"/>
    <property type="molecule type" value="Genomic_DNA"/>
</dbReference>
<accession>A0A486V926</accession>
<proteinExistence type="predicted"/>
<organism evidence="1">
    <name type="scientific">Klebsiella pneumoniae</name>
    <dbReference type="NCBI Taxonomy" id="573"/>
    <lineage>
        <taxon>Bacteria</taxon>
        <taxon>Pseudomonadati</taxon>
        <taxon>Pseudomonadota</taxon>
        <taxon>Gammaproteobacteria</taxon>
        <taxon>Enterobacterales</taxon>
        <taxon>Enterobacteriaceae</taxon>
        <taxon>Klebsiella/Raoultella group</taxon>
        <taxon>Klebsiella</taxon>
        <taxon>Klebsiella pneumoniae complex</taxon>
    </lineage>
</organism>
<gene>
    <name evidence="1" type="ORF">SAMEA4873556_05036</name>
</gene>
<dbReference type="AlphaFoldDB" id="A0A486V926"/>
<dbReference type="RefSeq" id="WP_075184340.1">
    <property type="nucleotide sequence ID" value="NZ_CAAHBH010000032.1"/>
</dbReference>
<name>A0A486V926_KLEPN</name>
<reference evidence="1" key="1">
    <citation type="submission" date="2019-03" db="EMBL/GenBank/DDBJ databases">
        <authorList>
            <consortium name="Pathogen Informatics"/>
        </authorList>
    </citation>
    <scope>NUCLEOTIDE SEQUENCE</scope>
    <source>
        <strain evidence="1">5012STDY7626355</strain>
    </source>
</reference>
<evidence type="ECO:0000313" key="1">
    <source>
        <dbReference type="EMBL" id="VGM46443.1"/>
    </source>
</evidence>
<sequence>MNKNIILNELKGIIVVGRYGTEKTTLINEILKTNEDYIYLDDVFDCMFGVSEMSLMSLRQAIDGGKFILIEHTRISEKEVDLFEGLGFFIGSIDSVKKLMKENNINLEYELEPIENIFNW</sequence>
<protein>
    <submittedName>
        <fullName evidence="1">Uncharacterized protein</fullName>
    </submittedName>
</protein>